<keyword evidence="7" id="KW-1185">Reference proteome</keyword>
<dbReference type="Gene3D" id="3.40.50.2300">
    <property type="match status" value="1"/>
</dbReference>
<proteinExistence type="predicted"/>
<evidence type="ECO:0000259" key="5">
    <source>
        <dbReference type="PROSITE" id="PS50932"/>
    </source>
</evidence>
<gene>
    <name evidence="6" type="ORF">HED55_23660</name>
</gene>
<dbReference type="InterPro" id="IPR000843">
    <property type="entry name" value="HTH_LacI"/>
</dbReference>
<dbReference type="SMART" id="SM00354">
    <property type="entry name" value="HTH_LACI"/>
    <property type="match status" value="1"/>
</dbReference>
<keyword evidence="3" id="KW-0238">DNA-binding</keyword>
<reference evidence="6 7" key="1">
    <citation type="submission" date="2020-03" db="EMBL/GenBank/DDBJ databases">
        <title>Whole genome sequencing of clinical and environmental type strains of Ochrobactrum.</title>
        <authorList>
            <person name="Dharne M."/>
        </authorList>
    </citation>
    <scope>NUCLEOTIDE SEQUENCE [LARGE SCALE GENOMIC DNA]</scope>
    <source>
        <strain evidence="6 7">CIP 109452</strain>
    </source>
</reference>
<dbReference type="Pfam" id="PF00356">
    <property type="entry name" value="LacI"/>
    <property type="match status" value="1"/>
</dbReference>
<evidence type="ECO:0000256" key="3">
    <source>
        <dbReference type="ARBA" id="ARBA00023125"/>
    </source>
</evidence>
<dbReference type="SUPFAM" id="SSF47413">
    <property type="entry name" value="lambda repressor-like DNA-binding domains"/>
    <property type="match status" value="1"/>
</dbReference>
<dbReference type="PANTHER" id="PTHR30146:SF95">
    <property type="entry name" value="RIBOSE OPERON REPRESSOR"/>
    <property type="match status" value="1"/>
</dbReference>
<organism evidence="6 7">
    <name type="scientific">Brucella haematophila</name>
    <dbReference type="NCBI Taxonomy" id="419474"/>
    <lineage>
        <taxon>Bacteria</taxon>
        <taxon>Pseudomonadati</taxon>
        <taxon>Pseudomonadota</taxon>
        <taxon>Alphaproteobacteria</taxon>
        <taxon>Hyphomicrobiales</taxon>
        <taxon>Brucellaceae</taxon>
        <taxon>Brucella/Ochrobactrum group</taxon>
        <taxon>Brucella</taxon>
    </lineage>
</organism>
<evidence type="ECO:0000256" key="4">
    <source>
        <dbReference type="ARBA" id="ARBA00023163"/>
    </source>
</evidence>
<keyword evidence="2" id="KW-0805">Transcription regulation</keyword>
<accession>A0ABX1DQ50</accession>
<sequence>MSRSAVSRTFTPDAYVSKATREKVLRAAKTLDYHPNAMARSLITQKSGIIGVVSADLQNPFYADTLEKIGTALQERGFASLVLLAMKPVQNADLPDTIVSGRRSNRNKRRSVFSSHREYKPYEATGCCN</sequence>
<feature type="domain" description="HTH lacI-type" evidence="5">
    <location>
        <begin position="1"/>
        <end position="44"/>
    </location>
</feature>
<dbReference type="PROSITE" id="PS50932">
    <property type="entry name" value="HTH_LACI_2"/>
    <property type="match status" value="1"/>
</dbReference>
<dbReference type="InterPro" id="IPR010982">
    <property type="entry name" value="Lambda_DNA-bd_dom_sf"/>
</dbReference>
<dbReference type="PANTHER" id="PTHR30146">
    <property type="entry name" value="LACI-RELATED TRANSCRIPTIONAL REPRESSOR"/>
    <property type="match status" value="1"/>
</dbReference>
<name>A0ABX1DQ50_9HYPH</name>
<dbReference type="Proteomes" id="UP000704467">
    <property type="component" value="Unassembled WGS sequence"/>
</dbReference>
<keyword evidence="4" id="KW-0804">Transcription</keyword>
<dbReference type="EMBL" id="JAAVLN010000003">
    <property type="protein sequence ID" value="NKC05076.1"/>
    <property type="molecule type" value="Genomic_DNA"/>
</dbReference>
<evidence type="ECO:0000256" key="2">
    <source>
        <dbReference type="ARBA" id="ARBA00023015"/>
    </source>
</evidence>
<evidence type="ECO:0000256" key="1">
    <source>
        <dbReference type="ARBA" id="ARBA00022491"/>
    </source>
</evidence>
<evidence type="ECO:0000313" key="6">
    <source>
        <dbReference type="EMBL" id="NKC05076.1"/>
    </source>
</evidence>
<keyword evidence="1" id="KW-0678">Repressor</keyword>
<comment type="caution">
    <text evidence="6">The sequence shown here is derived from an EMBL/GenBank/DDBJ whole genome shotgun (WGS) entry which is preliminary data.</text>
</comment>
<dbReference type="CDD" id="cd01392">
    <property type="entry name" value="HTH_LacI"/>
    <property type="match status" value="1"/>
</dbReference>
<protein>
    <submittedName>
        <fullName evidence="6">LacI family transcriptional regulator</fullName>
    </submittedName>
</protein>
<evidence type="ECO:0000313" key="7">
    <source>
        <dbReference type="Proteomes" id="UP000704467"/>
    </source>
</evidence>
<dbReference type="Gene3D" id="1.10.260.40">
    <property type="entry name" value="lambda repressor-like DNA-binding domains"/>
    <property type="match status" value="1"/>
</dbReference>